<dbReference type="PROSITE" id="PS50255">
    <property type="entry name" value="CYTOCHROME_B5_2"/>
    <property type="match status" value="1"/>
</dbReference>
<evidence type="ECO:0000256" key="14">
    <source>
        <dbReference type="RuleBase" id="RU362121"/>
    </source>
</evidence>
<evidence type="ECO:0000256" key="12">
    <source>
        <dbReference type="ARBA" id="ARBA00038168"/>
    </source>
</evidence>
<evidence type="ECO:0000256" key="10">
    <source>
        <dbReference type="ARBA" id="ARBA00023136"/>
    </source>
</evidence>
<dbReference type="SMART" id="SM01117">
    <property type="entry name" value="Cyt-b5"/>
    <property type="match status" value="1"/>
</dbReference>
<evidence type="ECO:0000256" key="5">
    <source>
        <dbReference type="ARBA" id="ARBA00022723"/>
    </source>
</evidence>
<dbReference type="Pfam" id="PF00173">
    <property type="entry name" value="Cyt-b5"/>
    <property type="match status" value="1"/>
</dbReference>
<name>A0A9R0D2E8_SPOFR</name>
<dbReference type="RefSeq" id="XP_035437422.2">
    <property type="nucleotide sequence ID" value="XM_035581529.2"/>
</dbReference>
<evidence type="ECO:0000256" key="6">
    <source>
        <dbReference type="ARBA" id="ARBA00022824"/>
    </source>
</evidence>
<proteinExistence type="inferred from homology"/>
<accession>A0A9R0D2E8</accession>
<evidence type="ECO:0000256" key="4">
    <source>
        <dbReference type="ARBA" id="ARBA00022692"/>
    </source>
</evidence>
<dbReference type="SUPFAM" id="SSF55856">
    <property type="entry name" value="Cytochrome b5-like heme/steroid binding domain"/>
    <property type="match status" value="1"/>
</dbReference>
<keyword evidence="17" id="KW-1185">Reference proteome</keyword>
<dbReference type="PANTHER" id="PTHR19359">
    <property type="entry name" value="CYTOCHROME B5"/>
    <property type="match status" value="1"/>
</dbReference>
<feature type="region of interest" description="Disordered" evidence="15">
    <location>
        <begin position="103"/>
        <end position="134"/>
    </location>
</feature>
<keyword evidence="5 14" id="KW-0479">Metal-binding</keyword>
<evidence type="ECO:0000256" key="2">
    <source>
        <dbReference type="ARBA" id="ARBA00022448"/>
    </source>
</evidence>
<comment type="similarity">
    <text evidence="12 14">Belongs to the cytochrome b5 family.</text>
</comment>
<dbReference type="PANTHER" id="PTHR19359:SF150">
    <property type="entry name" value="CYTOCHROME B5"/>
    <property type="match status" value="1"/>
</dbReference>
<dbReference type="PRINTS" id="PR00363">
    <property type="entry name" value="CYTOCHROMEB5"/>
</dbReference>
<evidence type="ECO:0000313" key="17">
    <source>
        <dbReference type="Proteomes" id="UP000829999"/>
    </source>
</evidence>
<dbReference type="GO" id="GO:0020037">
    <property type="term" value="F:heme binding"/>
    <property type="evidence" value="ECO:0007669"/>
    <property type="project" value="UniProtKB-UniRule"/>
</dbReference>
<keyword evidence="9 14" id="KW-0408">Iron</keyword>
<dbReference type="PROSITE" id="PS00191">
    <property type="entry name" value="CYTOCHROME_B5_1"/>
    <property type="match status" value="1"/>
</dbReference>
<keyword evidence="2" id="KW-0813">Transport</keyword>
<dbReference type="InterPro" id="IPR036400">
    <property type="entry name" value="Cyt_B5-like_heme/steroid_sf"/>
</dbReference>
<evidence type="ECO:0000256" key="7">
    <source>
        <dbReference type="ARBA" id="ARBA00022848"/>
    </source>
</evidence>
<keyword evidence="4" id="KW-0812">Transmembrane</keyword>
<feature type="domain" description="Cytochrome b5 heme-binding" evidence="16">
    <location>
        <begin position="2"/>
        <end position="78"/>
    </location>
</feature>
<keyword evidence="6" id="KW-0256">Endoplasmic reticulum</keyword>
<evidence type="ECO:0000256" key="1">
    <source>
        <dbReference type="ARBA" id="ARBA00004131"/>
    </source>
</evidence>
<keyword evidence="3 14" id="KW-0349">Heme</keyword>
<dbReference type="GeneID" id="118267500"/>
<keyword evidence="7" id="KW-0492">Microsome</keyword>
<reference evidence="18" key="1">
    <citation type="submission" date="2025-08" db="UniProtKB">
        <authorList>
            <consortium name="RefSeq"/>
        </authorList>
    </citation>
    <scope>IDENTIFICATION</scope>
    <source>
        <tissue evidence="18">Whole larval tissue</tissue>
    </source>
</reference>
<comment type="subcellular location">
    <subcellularLocation>
        <location evidence="1">Endoplasmic reticulum membrane</location>
        <topology evidence="1">Single-pass membrane protein</topology>
        <orientation evidence="1">Cytoplasmic side</orientation>
    </subcellularLocation>
    <subcellularLocation>
        <location evidence="11">Microsome membrane</location>
        <topology evidence="11">Single-pass membrane protein</topology>
        <orientation evidence="11">Cytoplasmic side</orientation>
    </subcellularLocation>
</comment>
<evidence type="ECO:0000256" key="9">
    <source>
        <dbReference type="ARBA" id="ARBA00023004"/>
    </source>
</evidence>
<evidence type="ECO:0000313" key="18">
    <source>
        <dbReference type="RefSeq" id="XP_035437422.2"/>
    </source>
</evidence>
<dbReference type="InterPro" id="IPR001199">
    <property type="entry name" value="Cyt_B5-like_heme/steroid-bd"/>
</dbReference>
<evidence type="ECO:0000256" key="11">
    <source>
        <dbReference type="ARBA" id="ARBA00037877"/>
    </source>
</evidence>
<gene>
    <name evidence="18" type="primary">LOC118267500</name>
</gene>
<dbReference type="FunFam" id="3.10.120.10:FF:000002">
    <property type="entry name" value="Cytochrome b5 type B"/>
    <property type="match status" value="1"/>
</dbReference>
<feature type="compositionally biased region" description="Polar residues" evidence="15">
    <location>
        <begin position="104"/>
        <end position="116"/>
    </location>
</feature>
<evidence type="ECO:0000256" key="8">
    <source>
        <dbReference type="ARBA" id="ARBA00022982"/>
    </source>
</evidence>
<dbReference type="Proteomes" id="UP000829999">
    <property type="component" value="Chromosome 6"/>
</dbReference>
<evidence type="ECO:0000256" key="13">
    <source>
        <dbReference type="ARBA" id="ARBA00039806"/>
    </source>
</evidence>
<keyword evidence="10" id="KW-0472">Membrane</keyword>
<sequence>MSKILTAEEVKRHNTRKSVWMVIRNEVYDVTSFVDEHPGGEDPILDAAGQDATIAFEDVGHSEDAKAMLKKYKIGTLAPGEGCCKMRAKIWRSSSQYHRDCTECNASSDKPGTSDSKSWRSFDGGTPTSLSRKSSLKCYKEPLRPMPEKRIQHIVVPRERRRRGPPCAPSNSRLKYVVLALGIAILLGFAYKKYSSG</sequence>
<evidence type="ECO:0000259" key="16">
    <source>
        <dbReference type="PROSITE" id="PS50255"/>
    </source>
</evidence>
<dbReference type="AlphaFoldDB" id="A0A9R0D2E8"/>
<dbReference type="OrthoDB" id="260519at2759"/>
<keyword evidence="8" id="KW-0249">Electron transport</keyword>
<organism evidence="17 18">
    <name type="scientific">Spodoptera frugiperda</name>
    <name type="common">Fall armyworm</name>
    <dbReference type="NCBI Taxonomy" id="7108"/>
    <lineage>
        <taxon>Eukaryota</taxon>
        <taxon>Metazoa</taxon>
        <taxon>Ecdysozoa</taxon>
        <taxon>Arthropoda</taxon>
        <taxon>Hexapoda</taxon>
        <taxon>Insecta</taxon>
        <taxon>Pterygota</taxon>
        <taxon>Neoptera</taxon>
        <taxon>Endopterygota</taxon>
        <taxon>Lepidoptera</taxon>
        <taxon>Glossata</taxon>
        <taxon>Ditrysia</taxon>
        <taxon>Noctuoidea</taxon>
        <taxon>Noctuidae</taxon>
        <taxon>Amphipyrinae</taxon>
        <taxon>Spodoptera</taxon>
    </lineage>
</organism>
<evidence type="ECO:0000256" key="15">
    <source>
        <dbReference type="SAM" id="MobiDB-lite"/>
    </source>
</evidence>
<evidence type="ECO:0000256" key="3">
    <source>
        <dbReference type="ARBA" id="ARBA00022617"/>
    </source>
</evidence>
<dbReference type="Gene3D" id="3.10.120.10">
    <property type="entry name" value="Cytochrome b5-like heme/steroid binding domain"/>
    <property type="match status" value="1"/>
</dbReference>
<dbReference type="InterPro" id="IPR018506">
    <property type="entry name" value="Cyt_B5_heme-BS"/>
</dbReference>
<protein>
    <recommendedName>
        <fullName evidence="13">Cytochrome b5</fullName>
    </recommendedName>
</protein>
<dbReference type="InterPro" id="IPR050668">
    <property type="entry name" value="Cytochrome_b5"/>
</dbReference>
<dbReference type="GO" id="GO:0046872">
    <property type="term" value="F:metal ion binding"/>
    <property type="evidence" value="ECO:0007669"/>
    <property type="project" value="UniProtKB-UniRule"/>
</dbReference>
<dbReference type="GO" id="GO:0005789">
    <property type="term" value="C:endoplasmic reticulum membrane"/>
    <property type="evidence" value="ECO:0007669"/>
    <property type="project" value="UniProtKB-SubCell"/>
</dbReference>